<evidence type="ECO:0000256" key="2">
    <source>
        <dbReference type="ARBA" id="ARBA00022475"/>
    </source>
</evidence>
<dbReference type="PROSITE" id="PS50850">
    <property type="entry name" value="MFS"/>
    <property type="match status" value="1"/>
</dbReference>
<feature type="transmembrane region" description="Helical" evidence="6">
    <location>
        <begin position="129"/>
        <end position="152"/>
    </location>
</feature>
<keyword evidence="3 6" id="KW-0812">Transmembrane</keyword>
<evidence type="ECO:0000313" key="9">
    <source>
        <dbReference type="Proteomes" id="UP000616201"/>
    </source>
</evidence>
<dbReference type="AlphaFoldDB" id="A0A928UW27"/>
<comment type="subcellular location">
    <subcellularLocation>
        <location evidence="1">Cell membrane</location>
        <topology evidence="1">Multi-pass membrane protein</topology>
    </subcellularLocation>
</comment>
<comment type="caution">
    <text evidence="8">The sequence shown here is derived from an EMBL/GenBank/DDBJ whole genome shotgun (WGS) entry which is preliminary data.</text>
</comment>
<feature type="transmembrane region" description="Helical" evidence="6">
    <location>
        <begin position="236"/>
        <end position="255"/>
    </location>
</feature>
<evidence type="ECO:0000256" key="4">
    <source>
        <dbReference type="ARBA" id="ARBA00022989"/>
    </source>
</evidence>
<feature type="transmembrane region" description="Helical" evidence="6">
    <location>
        <begin position="158"/>
        <end position="178"/>
    </location>
</feature>
<evidence type="ECO:0000256" key="5">
    <source>
        <dbReference type="ARBA" id="ARBA00023136"/>
    </source>
</evidence>
<evidence type="ECO:0000313" key="8">
    <source>
        <dbReference type="EMBL" id="MBE8714295.1"/>
    </source>
</evidence>
<keyword evidence="4 6" id="KW-1133">Transmembrane helix</keyword>
<feature type="transmembrane region" description="Helical" evidence="6">
    <location>
        <begin position="70"/>
        <end position="89"/>
    </location>
</feature>
<evidence type="ECO:0000259" key="7">
    <source>
        <dbReference type="PROSITE" id="PS50850"/>
    </source>
</evidence>
<keyword evidence="5 6" id="KW-0472">Membrane</keyword>
<keyword evidence="9" id="KW-1185">Reference proteome</keyword>
<gene>
    <name evidence="8" type="ORF">C4F49_11430</name>
</gene>
<evidence type="ECO:0000256" key="3">
    <source>
        <dbReference type="ARBA" id="ARBA00022692"/>
    </source>
</evidence>
<dbReference type="SUPFAM" id="SSF103473">
    <property type="entry name" value="MFS general substrate transporter"/>
    <property type="match status" value="1"/>
</dbReference>
<keyword evidence="2" id="KW-1003">Cell membrane</keyword>
<dbReference type="PANTHER" id="PTHR43124">
    <property type="entry name" value="PURINE EFFLUX PUMP PBUE"/>
    <property type="match status" value="1"/>
</dbReference>
<dbReference type="GO" id="GO:0022857">
    <property type="term" value="F:transmembrane transporter activity"/>
    <property type="evidence" value="ECO:0007669"/>
    <property type="project" value="InterPro"/>
</dbReference>
<evidence type="ECO:0000256" key="6">
    <source>
        <dbReference type="SAM" id="Phobius"/>
    </source>
</evidence>
<dbReference type="InterPro" id="IPR050189">
    <property type="entry name" value="MFS_Efflux_Transporters"/>
</dbReference>
<sequence length="386" mass="41269">MNKGLIALACGGLAIGMTEFTMMGILPDIAKDVGMTIPEASNLIALYALGVVVGAPTLVAFTSKYSPKHILLFLMLLFFVFNGLFAFAPDRFTLLVSRFVAGLPHGAFFGVGSVVAARLAKPGKEAQAIAMMFTGMTIANLAGVPLGTYIGHHYTWRITYGVISLLGLLTFVAIWLWMPNFEVNKNNNIRKQISYFTTWQAWLMVAVIAIGTGGLFAWISYIAPMVTEVSKLPADRVPFIMVLVGFGMFVGNILGGKLADTISPSKAAISSFSAMAICLVVVFFTADIPSFAYPMAFITGMISFSIGSPLQMMLITNAKGAETFAAAGGQASFNIGNSLGAYLGAIPIAYGYAYNYPSLIGVVMATFGAILAYVFLVKVVYKNMNR</sequence>
<dbReference type="Proteomes" id="UP000616201">
    <property type="component" value="Unassembled WGS sequence"/>
</dbReference>
<dbReference type="Pfam" id="PF07690">
    <property type="entry name" value="MFS_1"/>
    <property type="match status" value="1"/>
</dbReference>
<dbReference type="InterPro" id="IPR036259">
    <property type="entry name" value="MFS_trans_sf"/>
</dbReference>
<name>A0A928UW27_9SPHI</name>
<feature type="transmembrane region" description="Helical" evidence="6">
    <location>
        <begin position="43"/>
        <end position="63"/>
    </location>
</feature>
<dbReference type="PANTHER" id="PTHR43124:SF6">
    <property type="entry name" value="TRANSPORTER ARAJ-RELATED"/>
    <property type="match status" value="1"/>
</dbReference>
<feature type="transmembrane region" description="Helical" evidence="6">
    <location>
        <begin position="199"/>
        <end position="224"/>
    </location>
</feature>
<reference evidence="8" key="1">
    <citation type="submission" date="2018-02" db="EMBL/GenBank/DDBJ databases">
        <authorList>
            <person name="Vasarhelyi B.M."/>
            <person name="Deshmukh S."/>
            <person name="Balint B."/>
            <person name="Kukolya J."/>
        </authorList>
    </citation>
    <scope>NUCLEOTIDE SEQUENCE</scope>
    <source>
        <strain evidence="8">KB22</strain>
    </source>
</reference>
<feature type="transmembrane region" description="Helical" evidence="6">
    <location>
        <begin position="95"/>
        <end position="117"/>
    </location>
</feature>
<feature type="transmembrane region" description="Helical" evidence="6">
    <location>
        <begin position="359"/>
        <end position="381"/>
    </location>
</feature>
<organism evidence="8 9">
    <name type="scientific">Sphingobacterium hungaricum</name>
    <dbReference type="NCBI Taxonomy" id="2082723"/>
    <lineage>
        <taxon>Bacteria</taxon>
        <taxon>Pseudomonadati</taxon>
        <taxon>Bacteroidota</taxon>
        <taxon>Sphingobacteriia</taxon>
        <taxon>Sphingobacteriales</taxon>
        <taxon>Sphingobacteriaceae</taxon>
        <taxon>Sphingobacterium</taxon>
    </lineage>
</organism>
<dbReference type="Gene3D" id="1.20.1250.20">
    <property type="entry name" value="MFS general substrate transporter like domains"/>
    <property type="match status" value="2"/>
</dbReference>
<evidence type="ECO:0000256" key="1">
    <source>
        <dbReference type="ARBA" id="ARBA00004651"/>
    </source>
</evidence>
<feature type="transmembrane region" description="Helical" evidence="6">
    <location>
        <begin position="331"/>
        <end position="353"/>
    </location>
</feature>
<dbReference type="GO" id="GO:0005886">
    <property type="term" value="C:plasma membrane"/>
    <property type="evidence" value="ECO:0007669"/>
    <property type="project" value="UniProtKB-SubCell"/>
</dbReference>
<dbReference type="RefSeq" id="WP_196936457.1">
    <property type="nucleotide sequence ID" value="NZ_MU158698.1"/>
</dbReference>
<protein>
    <submittedName>
        <fullName evidence="8">MFS transporter</fullName>
    </submittedName>
</protein>
<dbReference type="EMBL" id="PRDK01000006">
    <property type="protein sequence ID" value="MBE8714295.1"/>
    <property type="molecule type" value="Genomic_DNA"/>
</dbReference>
<dbReference type="InterPro" id="IPR020846">
    <property type="entry name" value="MFS_dom"/>
</dbReference>
<feature type="domain" description="Major facilitator superfamily (MFS) profile" evidence="7">
    <location>
        <begin position="4"/>
        <end position="380"/>
    </location>
</feature>
<feature type="transmembrane region" description="Helical" evidence="6">
    <location>
        <begin position="291"/>
        <end position="310"/>
    </location>
</feature>
<accession>A0A928UW27</accession>
<dbReference type="InterPro" id="IPR011701">
    <property type="entry name" value="MFS"/>
</dbReference>
<dbReference type="CDD" id="cd17324">
    <property type="entry name" value="MFS_NepI_like"/>
    <property type="match status" value="1"/>
</dbReference>
<proteinExistence type="predicted"/>
<feature type="transmembrane region" description="Helical" evidence="6">
    <location>
        <begin position="267"/>
        <end position="285"/>
    </location>
</feature>